<dbReference type="PROSITE" id="PS00028">
    <property type="entry name" value="ZINC_FINGER_C2H2_1"/>
    <property type="match status" value="2"/>
</dbReference>
<dbReference type="PANTHER" id="PTHR23235:SF120">
    <property type="entry name" value="KRUPPEL-LIKE FACTOR 15"/>
    <property type="match status" value="1"/>
</dbReference>
<keyword evidence="1" id="KW-0479">Metal-binding</keyword>
<dbReference type="SUPFAM" id="SSF57667">
    <property type="entry name" value="beta-beta-alpha zinc fingers"/>
    <property type="match status" value="1"/>
</dbReference>
<dbReference type="Proteomes" id="UP000053317">
    <property type="component" value="Unassembled WGS sequence"/>
</dbReference>
<evidence type="ECO:0000256" key="1">
    <source>
        <dbReference type="ARBA" id="ARBA00022723"/>
    </source>
</evidence>
<dbReference type="InterPro" id="IPR036236">
    <property type="entry name" value="Znf_C2H2_sf"/>
</dbReference>
<dbReference type="GO" id="GO:0000981">
    <property type="term" value="F:DNA-binding transcription factor activity, RNA polymerase II-specific"/>
    <property type="evidence" value="ECO:0007669"/>
    <property type="project" value="TreeGrafter"/>
</dbReference>
<proteinExistence type="predicted"/>
<comment type="caution">
    <text evidence="7">The sequence shown here is derived from an EMBL/GenBank/DDBJ whole genome shotgun (WGS) entry which is preliminary data.</text>
</comment>
<feature type="region of interest" description="Disordered" evidence="5">
    <location>
        <begin position="1"/>
        <end position="99"/>
    </location>
</feature>
<evidence type="ECO:0000313" key="8">
    <source>
        <dbReference type="Proteomes" id="UP000053317"/>
    </source>
</evidence>
<dbReference type="Pfam" id="PF00096">
    <property type="entry name" value="zf-C2H2"/>
    <property type="match status" value="2"/>
</dbReference>
<dbReference type="GO" id="GO:0008270">
    <property type="term" value="F:zinc ion binding"/>
    <property type="evidence" value="ECO:0007669"/>
    <property type="project" value="UniProtKB-KW"/>
</dbReference>
<keyword evidence="8" id="KW-1185">Reference proteome</keyword>
<sequence length="436" mass="48139">MVSPSTFDVAMMPTPGLSNLDDLHSDAFDDDLKKAQPSSPAFASSPAASSAFTTPELPQSASFDDNSRIGRSKVTPRMLPTSQTVPDLSKSCSPSRTALSPRRMSISDLNLEPGISASITETDVTLDDIAQFIEGPDPVDNKWVCKYEDCDKRFGRKENIKSHVQTHLGDRQFKCDHCGKCFVRGHDLKRHAKIHSGAKPYPCLCGNAFARHDALTRHRQRGMCIGAFDGVVKKVMKRGRPRKHRPDMEDRLDKASKTRERVDVRERQQYASSISDSSVSSYQSPPAETFENLSIRGSSPFDDMTFFSSQPTDSVGFPPDLFTFTPPASPGFSTGNKPSPVHRSMTPTELTTIPELPISPVRKHEVPVTHQSPAPSLCHSSSPMAEPGTYDFVDGMMQSRGDFSNLGFKDVERTDFDSFFDYGAAVPDQDDFFAQL</sequence>
<dbReference type="PANTHER" id="PTHR23235">
    <property type="entry name" value="KRUEPPEL-LIKE TRANSCRIPTION FACTOR"/>
    <property type="match status" value="1"/>
</dbReference>
<evidence type="ECO:0000313" key="7">
    <source>
        <dbReference type="EMBL" id="KKY15509.1"/>
    </source>
</evidence>
<dbReference type="Gene3D" id="3.30.160.60">
    <property type="entry name" value="Classic Zinc Finger"/>
    <property type="match status" value="3"/>
</dbReference>
<dbReference type="InterPro" id="IPR013087">
    <property type="entry name" value="Znf_C2H2_type"/>
</dbReference>
<evidence type="ECO:0000259" key="6">
    <source>
        <dbReference type="PROSITE" id="PS50157"/>
    </source>
</evidence>
<reference evidence="7 8" key="2">
    <citation type="submission" date="2015-05" db="EMBL/GenBank/DDBJ databases">
        <authorList>
            <person name="Morales-Cruz A."/>
            <person name="Amrine K.C."/>
            <person name="Cantu D."/>
        </authorList>
    </citation>
    <scope>NUCLEOTIDE SEQUENCE [LARGE SCALE GENOMIC DNA]</scope>
    <source>
        <strain evidence="7">UCRPC4</strain>
    </source>
</reference>
<feature type="domain" description="C2H2-type" evidence="6">
    <location>
        <begin position="173"/>
        <end position="200"/>
    </location>
</feature>
<evidence type="ECO:0000256" key="3">
    <source>
        <dbReference type="ARBA" id="ARBA00022833"/>
    </source>
</evidence>
<keyword evidence="3" id="KW-0862">Zinc</keyword>
<dbReference type="PROSITE" id="PS50157">
    <property type="entry name" value="ZINC_FINGER_C2H2_2"/>
    <property type="match status" value="2"/>
</dbReference>
<dbReference type="AlphaFoldDB" id="A0A0G2DY43"/>
<feature type="compositionally biased region" description="Basic and acidic residues" evidence="5">
    <location>
        <begin position="21"/>
        <end position="34"/>
    </location>
</feature>
<dbReference type="GO" id="GO:0000978">
    <property type="term" value="F:RNA polymerase II cis-regulatory region sequence-specific DNA binding"/>
    <property type="evidence" value="ECO:0007669"/>
    <property type="project" value="TreeGrafter"/>
</dbReference>
<keyword evidence="2 4" id="KW-0863">Zinc-finger</keyword>
<dbReference type="FunFam" id="3.30.160.60:FF:000504">
    <property type="entry name" value="C2H2 transcription factor swi5"/>
    <property type="match status" value="1"/>
</dbReference>
<feature type="compositionally biased region" description="Low complexity" evidence="5">
    <location>
        <begin position="37"/>
        <end position="55"/>
    </location>
</feature>
<feature type="compositionally biased region" description="Basic and acidic residues" evidence="5">
    <location>
        <begin position="246"/>
        <end position="268"/>
    </location>
</feature>
<organism evidence="7 8">
    <name type="scientific">Phaeomoniella chlamydospora</name>
    <name type="common">Phaeoacremonium chlamydosporum</name>
    <dbReference type="NCBI Taxonomy" id="158046"/>
    <lineage>
        <taxon>Eukaryota</taxon>
        <taxon>Fungi</taxon>
        <taxon>Dikarya</taxon>
        <taxon>Ascomycota</taxon>
        <taxon>Pezizomycotina</taxon>
        <taxon>Eurotiomycetes</taxon>
        <taxon>Chaetothyriomycetidae</taxon>
        <taxon>Phaeomoniellales</taxon>
        <taxon>Phaeomoniellaceae</taxon>
        <taxon>Phaeomoniella</taxon>
    </lineage>
</organism>
<evidence type="ECO:0000256" key="4">
    <source>
        <dbReference type="PROSITE-ProRule" id="PRU00042"/>
    </source>
</evidence>
<dbReference type="SMART" id="SM00355">
    <property type="entry name" value="ZnF_C2H2"/>
    <property type="match status" value="2"/>
</dbReference>
<dbReference type="FunFam" id="3.30.160.60:FF:001649">
    <property type="entry name" value="C2H2 transcription factor Swi5"/>
    <property type="match status" value="1"/>
</dbReference>
<dbReference type="EMBL" id="LCWF01000185">
    <property type="protein sequence ID" value="KKY15509.1"/>
    <property type="molecule type" value="Genomic_DNA"/>
</dbReference>
<name>A0A0G2DY43_PHACM</name>
<evidence type="ECO:0000256" key="5">
    <source>
        <dbReference type="SAM" id="MobiDB-lite"/>
    </source>
</evidence>
<evidence type="ECO:0000256" key="2">
    <source>
        <dbReference type="ARBA" id="ARBA00022771"/>
    </source>
</evidence>
<reference evidence="7 8" key="1">
    <citation type="submission" date="2015-05" db="EMBL/GenBank/DDBJ databases">
        <title>Distinctive expansion of gene families associated with plant cell wall degradation and secondary metabolism in the genomes of grapevine trunk pathogens.</title>
        <authorList>
            <person name="Lawrence D.P."/>
            <person name="Travadon R."/>
            <person name="Rolshausen P.E."/>
            <person name="Baumgartner K."/>
        </authorList>
    </citation>
    <scope>NUCLEOTIDE SEQUENCE [LARGE SCALE GENOMIC DNA]</scope>
    <source>
        <strain evidence="7">UCRPC4</strain>
    </source>
</reference>
<feature type="compositionally biased region" description="Low complexity" evidence="5">
    <location>
        <begin position="272"/>
        <end position="284"/>
    </location>
</feature>
<accession>A0A0G2DY43</accession>
<feature type="region of interest" description="Disordered" evidence="5">
    <location>
        <begin position="237"/>
        <end position="285"/>
    </location>
</feature>
<dbReference type="OrthoDB" id="8117402at2759"/>
<protein>
    <submittedName>
        <fullName evidence="7">Putative c2h2 transcription factor</fullName>
    </submittedName>
</protein>
<gene>
    <name evidence="7" type="ORF">UCRPC4_g06312</name>
</gene>
<feature type="domain" description="C2H2-type" evidence="6">
    <location>
        <begin position="143"/>
        <end position="172"/>
    </location>
</feature>
<feature type="compositionally biased region" description="Polar residues" evidence="5">
    <location>
        <begin position="80"/>
        <end position="98"/>
    </location>
</feature>